<organism evidence="2">
    <name type="scientific">Perkinsus marinus (strain ATCC 50983 / TXsc)</name>
    <dbReference type="NCBI Taxonomy" id="423536"/>
    <lineage>
        <taxon>Eukaryota</taxon>
        <taxon>Sar</taxon>
        <taxon>Alveolata</taxon>
        <taxon>Perkinsozoa</taxon>
        <taxon>Perkinsea</taxon>
        <taxon>Perkinsida</taxon>
        <taxon>Perkinsidae</taxon>
        <taxon>Perkinsus</taxon>
    </lineage>
</organism>
<dbReference type="InParanoid" id="C5LC41"/>
<reference evidence="1 2" key="1">
    <citation type="submission" date="2008-07" db="EMBL/GenBank/DDBJ databases">
        <authorList>
            <person name="El-Sayed N."/>
            <person name="Caler E."/>
            <person name="Inman J."/>
            <person name="Amedeo P."/>
            <person name="Hass B."/>
            <person name="Wortman J."/>
        </authorList>
    </citation>
    <scope>NUCLEOTIDE SEQUENCE [LARGE SCALE GENOMIC DNA]</scope>
    <source>
        <strain evidence="2">ATCC 50983 / TXsc</strain>
    </source>
</reference>
<dbReference type="RefSeq" id="XP_002773708.1">
    <property type="nucleotide sequence ID" value="XM_002773662.1"/>
</dbReference>
<dbReference type="AlphaFoldDB" id="C5LC41"/>
<proteinExistence type="predicted"/>
<gene>
    <name evidence="1" type="ORF">Pmar_PMAR011550</name>
</gene>
<dbReference type="OMA" id="FAMEDYM"/>
<dbReference type="EMBL" id="GG680918">
    <property type="protein sequence ID" value="EER05524.1"/>
    <property type="molecule type" value="Genomic_DNA"/>
</dbReference>
<keyword evidence="2" id="KW-1185">Reference proteome</keyword>
<sequence length="273" mass="31318">MSGILLQKNLHPSQDHKRPYWSLYVPGGCGILNSALFALPPSQDGQAFEEPPLLYKEEGYMIRFMEEPSDRLLAIEELRCPVGMDASREARSWHYVFPQGLQHFKLALPEYDGASFSERFYRIRRSERLSDSLRLIYYGTHPDDGEKAPVGDTKQLLLPIMKAFCKYVRDELANRGKGYSVLRHEPFMKVELDAESPQNVVKDMSEAMPATAYLKNSTNPAKLWVAFPKWKRRPIYTVKSGDDYVKFVVEDDRLAVKAMSCPGRKPGKTLHRK</sequence>
<protein>
    <submittedName>
        <fullName evidence="1">Uncharacterized protein</fullName>
    </submittedName>
</protein>
<dbReference type="GeneID" id="9042046"/>
<name>C5LC41_PERM5</name>
<evidence type="ECO:0000313" key="2">
    <source>
        <dbReference type="Proteomes" id="UP000007800"/>
    </source>
</evidence>
<evidence type="ECO:0000313" key="1">
    <source>
        <dbReference type="EMBL" id="EER05524.1"/>
    </source>
</evidence>
<dbReference type="Proteomes" id="UP000007800">
    <property type="component" value="Unassembled WGS sequence"/>
</dbReference>
<accession>C5LC41</accession>